<evidence type="ECO:0000256" key="3">
    <source>
        <dbReference type="ARBA" id="ARBA00022475"/>
    </source>
</evidence>
<dbReference type="OrthoDB" id="102502at2"/>
<feature type="transmembrane region" description="Helical" evidence="7">
    <location>
        <begin position="43"/>
        <end position="61"/>
    </location>
</feature>
<dbReference type="GO" id="GO:0005886">
    <property type="term" value="C:plasma membrane"/>
    <property type="evidence" value="ECO:0007669"/>
    <property type="project" value="UniProtKB-SubCell"/>
</dbReference>
<evidence type="ECO:0000313" key="9">
    <source>
        <dbReference type="EMBL" id="AEB12494.1"/>
    </source>
</evidence>
<feature type="transmembrane region" description="Helical" evidence="7">
    <location>
        <begin position="263"/>
        <end position="286"/>
    </location>
</feature>
<feature type="transmembrane region" description="Helical" evidence="7">
    <location>
        <begin position="529"/>
        <end position="547"/>
    </location>
</feature>
<dbReference type="STRING" id="869210.Marky_1759"/>
<sequence>MTREVRLTLIGILLGLFLAALDQTIVATALPRIVEELGKTHLYAWVATSYLLASTVAVPIVGRLADLIPAKRVLLWAILIFLLGSALSGLSPSMEALIAFRGVQGIGGGALFAVAITTIGLLFPPRERGRVQGLFGAMFGIASVVGPWLGGLLTDHLSWRWVFYINMPVGAVALYFTTVHMPPLAPKSRHRFDYLGAASLILWTVPLLLATSWGGSTYPWTSPEILGLLALTAIGLALFFWAERTNPEPLFDLTLLNHPVFRWASIALFFFGSAFLSAMLFLPLYLIQVKGISATSSGLTLTPLVLGVVVGSFTSGQLASRFGRYKPLMIVGNLWLLAGFLLMHQLIRVDTPLWQVLLMMVGLGLGLGPSMPLYTLAVQNAVDPARMGTASSATQFFRQIGSTIGAALMGTVLAASLQATMTQALPNLPVNGRPDPTALTQNFDAQLQTLEAQLQAVQRGDPAALEALRANPFLPPEAKAFLERLPEDPAQRAAALSGFRAELLARAEAARRAVQEALNQAITDAVRQVYLYASGLVLLGFLATLRLPDAELKGRAAASPGGSQ</sequence>
<dbReference type="PANTHER" id="PTHR23501:SF197">
    <property type="entry name" value="COMD"/>
    <property type="match status" value="1"/>
</dbReference>
<feature type="transmembrane region" description="Helical" evidence="7">
    <location>
        <begin position="103"/>
        <end position="124"/>
    </location>
</feature>
<feature type="transmembrane region" description="Helical" evidence="7">
    <location>
        <begin position="192"/>
        <end position="213"/>
    </location>
</feature>
<dbReference type="Pfam" id="PF07690">
    <property type="entry name" value="MFS_1"/>
    <property type="match status" value="1"/>
</dbReference>
<feature type="domain" description="Major facilitator superfamily (MFS) profile" evidence="8">
    <location>
        <begin position="8"/>
        <end position="479"/>
    </location>
</feature>
<evidence type="ECO:0000259" key="8">
    <source>
        <dbReference type="PROSITE" id="PS50850"/>
    </source>
</evidence>
<dbReference type="PROSITE" id="PS50850">
    <property type="entry name" value="MFS"/>
    <property type="match status" value="1"/>
</dbReference>
<keyword evidence="2" id="KW-0813">Transport</keyword>
<dbReference type="PRINTS" id="PR01036">
    <property type="entry name" value="TCRTETB"/>
</dbReference>
<evidence type="ECO:0000313" key="10">
    <source>
        <dbReference type="Proteomes" id="UP000007030"/>
    </source>
</evidence>
<keyword evidence="5 7" id="KW-1133">Transmembrane helix</keyword>
<dbReference type="InterPro" id="IPR036259">
    <property type="entry name" value="MFS_trans_sf"/>
</dbReference>
<dbReference type="InterPro" id="IPR011701">
    <property type="entry name" value="MFS"/>
</dbReference>
<feature type="transmembrane region" description="Helical" evidence="7">
    <location>
        <begin position="353"/>
        <end position="376"/>
    </location>
</feature>
<feature type="transmembrane region" description="Helical" evidence="7">
    <location>
        <begin position="225"/>
        <end position="242"/>
    </location>
</feature>
<dbReference type="HOGENOM" id="CLU_000960_2_5_0"/>
<dbReference type="InterPro" id="IPR020846">
    <property type="entry name" value="MFS_dom"/>
</dbReference>
<keyword evidence="4 7" id="KW-0812">Transmembrane</keyword>
<evidence type="ECO:0000256" key="4">
    <source>
        <dbReference type="ARBA" id="ARBA00022692"/>
    </source>
</evidence>
<feature type="transmembrane region" description="Helical" evidence="7">
    <location>
        <begin position="328"/>
        <end position="347"/>
    </location>
</feature>
<dbReference type="Proteomes" id="UP000007030">
    <property type="component" value="Chromosome"/>
</dbReference>
<evidence type="ECO:0000256" key="6">
    <source>
        <dbReference type="ARBA" id="ARBA00023136"/>
    </source>
</evidence>
<dbReference type="Gene3D" id="1.20.1720.10">
    <property type="entry name" value="Multidrug resistance protein D"/>
    <property type="match status" value="1"/>
</dbReference>
<dbReference type="InterPro" id="IPR004638">
    <property type="entry name" value="EmrB-like"/>
</dbReference>
<dbReference type="KEGG" id="mhd:Marky_1759"/>
<feature type="transmembrane region" description="Helical" evidence="7">
    <location>
        <begin position="298"/>
        <end position="316"/>
    </location>
</feature>
<evidence type="ECO:0000256" key="5">
    <source>
        <dbReference type="ARBA" id="ARBA00022989"/>
    </source>
</evidence>
<dbReference type="NCBIfam" id="TIGR00711">
    <property type="entry name" value="efflux_EmrB"/>
    <property type="match status" value="1"/>
</dbReference>
<evidence type="ECO:0000256" key="1">
    <source>
        <dbReference type="ARBA" id="ARBA00004651"/>
    </source>
</evidence>
<keyword evidence="3" id="KW-1003">Cell membrane</keyword>
<dbReference type="Gene3D" id="1.20.1250.20">
    <property type="entry name" value="MFS general substrate transporter like domains"/>
    <property type="match status" value="1"/>
</dbReference>
<feature type="transmembrane region" description="Helical" evidence="7">
    <location>
        <begin position="131"/>
        <end position="149"/>
    </location>
</feature>
<comment type="subcellular location">
    <subcellularLocation>
        <location evidence="1">Cell membrane</location>
        <topology evidence="1">Multi-pass membrane protein</topology>
    </subcellularLocation>
</comment>
<dbReference type="GO" id="GO:0022857">
    <property type="term" value="F:transmembrane transporter activity"/>
    <property type="evidence" value="ECO:0007669"/>
    <property type="project" value="InterPro"/>
</dbReference>
<dbReference type="FunFam" id="1.20.1720.10:FF:000004">
    <property type="entry name" value="EmrB/QacA family drug resistance transporter"/>
    <property type="match status" value="1"/>
</dbReference>
<dbReference type="eggNOG" id="COG0477">
    <property type="taxonomic scope" value="Bacteria"/>
</dbReference>
<dbReference type="PANTHER" id="PTHR23501">
    <property type="entry name" value="MAJOR FACILITATOR SUPERFAMILY"/>
    <property type="match status" value="1"/>
</dbReference>
<dbReference type="SUPFAM" id="SSF103473">
    <property type="entry name" value="MFS general substrate transporter"/>
    <property type="match status" value="1"/>
</dbReference>
<feature type="transmembrane region" description="Helical" evidence="7">
    <location>
        <begin position="161"/>
        <end position="180"/>
    </location>
</feature>
<keyword evidence="10" id="KW-1185">Reference proteome</keyword>
<name>F2NPJ3_MARHT</name>
<accession>F2NPJ3</accession>
<dbReference type="AlphaFoldDB" id="F2NPJ3"/>
<protein>
    <submittedName>
        <fullName evidence="9">Drug resistance transporter, EmrB/QacA subfamily</fullName>
    </submittedName>
</protein>
<dbReference type="CDD" id="cd17502">
    <property type="entry name" value="MFS_Azr1_MDR_like"/>
    <property type="match status" value="1"/>
</dbReference>
<proteinExistence type="predicted"/>
<evidence type="ECO:0000256" key="7">
    <source>
        <dbReference type="SAM" id="Phobius"/>
    </source>
</evidence>
<dbReference type="EMBL" id="CP002630">
    <property type="protein sequence ID" value="AEB12494.1"/>
    <property type="molecule type" value="Genomic_DNA"/>
</dbReference>
<gene>
    <name evidence="9" type="ordered locus">Marky_1759</name>
</gene>
<dbReference type="RefSeq" id="WP_013704540.1">
    <property type="nucleotide sequence ID" value="NC_015387.1"/>
</dbReference>
<reference evidence="9 10" key="1">
    <citation type="journal article" date="2012" name="Stand. Genomic Sci.">
        <title>Complete genome sequence of the aerobic, heterotroph Marinithermus hydrothermalis type strain (T1(T)) from a deep-sea hydrothermal vent chimney.</title>
        <authorList>
            <person name="Copeland A."/>
            <person name="Gu W."/>
            <person name="Yasawong M."/>
            <person name="Lapidus A."/>
            <person name="Lucas S."/>
            <person name="Deshpande S."/>
            <person name="Pagani I."/>
            <person name="Tapia R."/>
            <person name="Cheng J.F."/>
            <person name="Goodwin L.A."/>
            <person name="Pitluck S."/>
            <person name="Liolios K."/>
            <person name="Ivanova N."/>
            <person name="Mavromatis K."/>
            <person name="Mikhailova N."/>
            <person name="Pati A."/>
            <person name="Chen A."/>
            <person name="Palaniappan K."/>
            <person name="Land M."/>
            <person name="Pan C."/>
            <person name="Brambilla E.M."/>
            <person name="Rohde M."/>
            <person name="Tindall B.J."/>
            <person name="Sikorski J."/>
            <person name="Goker M."/>
            <person name="Detter J.C."/>
            <person name="Bristow J."/>
            <person name="Eisen J.A."/>
            <person name="Markowitz V."/>
            <person name="Hugenholtz P."/>
            <person name="Kyrpides N.C."/>
            <person name="Klenk H.P."/>
            <person name="Woyke T."/>
        </authorList>
    </citation>
    <scope>NUCLEOTIDE SEQUENCE [LARGE SCALE GENOMIC DNA]</scope>
    <source>
        <strain evidence="10">DSM 14884 / JCM 11576 / T1</strain>
    </source>
</reference>
<feature type="transmembrane region" description="Helical" evidence="7">
    <location>
        <begin position="73"/>
        <end position="91"/>
    </location>
</feature>
<keyword evidence="6 7" id="KW-0472">Membrane</keyword>
<organism evidence="9 10">
    <name type="scientific">Marinithermus hydrothermalis (strain DSM 14884 / JCM 11576 / T1)</name>
    <dbReference type="NCBI Taxonomy" id="869210"/>
    <lineage>
        <taxon>Bacteria</taxon>
        <taxon>Thermotogati</taxon>
        <taxon>Deinococcota</taxon>
        <taxon>Deinococci</taxon>
        <taxon>Thermales</taxon>
        <taxon>Thermaceae</taxon>
        <taxon>Marinithermus</taxon>
    </lineage>
</organism>
<evidence type="ECO:0000256" key="2">
    <source>
        <dbReference type="ARBA" id="ARBA00022448"/>
    </source>
</evidence>